<keyword evidence="3 6" id="KW-0808">Transferase</keyword>
<comment type="caution">
    <text evidence="6">The sequence shown here is derived from an EMBL/GenBank/DDBJ whole genome shotgun (WGS) entry which is preliminary data.</text>
</comment>
<dbReference type="GO" id="GO:0032259">
    <property type="term" value="P:methylation"/>
    <property type="evidence" value="ECO:0007669"/>
    <property type="project" value="UniProtKB-KW"/>
</dbReference>
<dbReference type="Gene3D" id="3.40.50.150">
    <property type="entry name" value="Vaccinia Virus protein VP39"/>
    <property type="match status" value="1"/>
</dbReference>
<reference evidence="6 7" key="1">
    <citation type="submission" date="2024-07" db="EMBL/GenBank/DDBJ databases">
        <title>Draft Genome Sequence of Ferrimicrobium acidiphilum Strain YE2023, Isolated from a Pulp of Bioleach Reactor.</title>
        <authorList>
            <person name="Elkina Y.A."/>
            <person name="Bulaeva A.G."/>
            <person name="Beletsky A.V."/>
            <person name="Mardanov A.V."/>
        </authorList>
    </citation>
    <scope>NUCLEOTIDE SEQUENCE [LARGE SCALE GENOMIC DNA]</scope>
    <source>
        <strain evidence="6 7">YE2023</strain>
    </source>
</reference>
<dbReference type="InterPro" id="IPR002052">
    <property type="entry name" value="DNA_methylase_N6_adenine_CS"/>
</dbReference>
<dbReference type="PRINTS" id="PR00506">
    <property type="entry name" value="D21N6MTFRASE"/>
</dbReference>
<evidence type="ECO:0000313" key="7">
    <source>
        <dbReference type="Proteomes" id="UP001560267"/>
    </source>
</evidence>
<sequence>MSNHDDVHETPSTTPNLKTELARQLQELVPEAIADGKVDIVKLKELLGDDAGSDTERFGLFWPGKKAALRAAQEPTTATLRPDRGNSKDWDTTQNVFIEGDNLEVLKVLQKHYHGKIKMIYIDPPYNTGKDFVYPDNYKEGLETYLEWTRQVNEKGKKVSTNSESEGRYHSNWLNMMYPRLRLAHDLLSNEGVIFISIDDHEYDNLKKLCDIVFGEVNYLNTFVWVSNLKGRQISASGAAGTKEYILCYAHRGDEVDEFRASSAHLKALMPTVYKGFNYTAQSDDRGRYVLKNELHNTNSAFNEVTRPNLVFDIYYNPMTAEVKTAPVSDEHIYGEFVKIAPKRNNNGINRYHAFRWSARKVESESYNLAFIESSSGWKVYTKVRDVDSAVVKDIVMDISTNEGSADIEKLGLDPKWFDYPKPVNLVNLLVEAATDEDSIVLDFFAGSGTTAHAVMKCNAEDAGARRFILVQLPEPLAEGHEARSAGHSSISDVAVARIHAAATSIEKQRAGRIDEDGLADHGVRVYKLSDTNFSKWRVLSDVELDALEQHFLDLRDSSVLNASADALLAEVLLKLGYSLTEKVAAEEIDGLPIQSVGNGLLLAYLDERTKPTLEQLRAVVDVGPGKFIILEDAFHGDDELKTNLAQLCKSKGIELWTA</sequence>
<evidence type="ECO:0000313" key="6">
    <source>
        <dbReference type="EMBL" id="MEX6428982.1"/>
    </source>
</evidence>
<evidence type="ECO:0000256" key="1">
    <source>
        <dbReference type="ARBA" id="ARBA00006594"/>
    </source>
</evidence>
<dbReference type="EC" id="2.1.1.-" evidence="6"/>
<dbReference type="EMBL" id="JBFSHR010000009">
    <property type="protein sequence ID" value="MEX6428982.1"/>
    <property type="molecule type" value="Genomic_DNA"/>
</dbReference>
<dbReference type="InterPro" id="IPR002941">
    <property type="entry name" value="DNA_methylase_N4/N6"/>
</dbReference>
<dbReference type="RefSeq" id="WP_369084280.1">
    <property type="nucleotide sequence ID" value="NZ_JBFSHR010000009.1"/>
</dbReference>
<dbReference type="InterPro" id="IPR029063">
    <property type="entry name" value="SAM-dependent_MTases_sf"/>
</dbReference>
<name>A0ABV3Y0B8_9ACTN</name>
<accession>A0ABV3Y0B8</accession>
<keyword evidence="7" id="KW-1185">Reference proteome</keyword>
<organism evidence="6 7">
    <name type="scientific">Ferrimicrobium acidiphilum</name>
    <dbReference type="NCBI Taxonomy" id="121039"/>
    <lineage>
        <taxon>Bacteria</taxon>
        <taxon>Bacillati</taxon>
        <taxon>Actinomycetota</taxon>
        <taxon>Acidimicrobiia</taxon>
        <taxon>Acidimicrobiales</taxon>
        <taxon>Acidimicrobiaceae</taxon>
        <taxon>Ferrimicrobium</taxon>
    </lineage>
</organism>
<dbReference type="Pfam" id="PF01555">
    <property type="entry name" value="N6_N4_Mtase"/>
    <property type="match status" value="1"/>
</dbReference>
<dbReference type="InterPro" id="IPR002295">
    <property type="entry name" value="N4/N6-MTase_EcoPI_Mod-like"/>
</dbReference>
<dbReference type="GO" id="GO:0008168">
    <property type="term" value="F:methyltransferase activity"/>
    <property type="evidence" value="ECO:0007669"/>
    <property type="project" value="UniProtKB-KW"/>
</dbReference>
<proteinExistence type="inferred from homology"/>
<keyword evidence="2 6" id="KW-0489">Methyltransferase</keyword>
<evidence type="ECO:0000256" key="2">
    <source>
        <dbReference type="ARBA" id="ARBA00022603"/>
    </source>
</evidence>
<evidence type="ECO:0000256" key="4">
    <source>
        <dbReference type="ARBA" id="ARBA00022691"/>
    </source>
</evidence>
<keyword evidence="4" id="KW-0949">S-adenosyl-L-methionine</keyword>
<evidence type="ECO:0000259" key="5">
    <source>
        <dbReference type="Pfam" id="PF01555"/>
    </source>
</evidence>
<feature type="domain" description="DNA methylase N-4/N-6" evidence="5">
    <location>
        <begin position="117"/>
        <end position="461"/>
    </location>
</feature>
<evidence type="ECO:0000256" key="3">
    <source>
        <dbReference type="ARBA" id="ARBA00022679"/>
    </source>
</evidence>
<dbReference type="PIRSF" id="PIRSF015855">
    <property type="entry name" value="TypeIII_Mtase_mKpnI"/>
    <property type="match status" value="1"/>
</dbReference>
<protein>
    <submittedName>
        <fullName evidence="6">Site-specific DNA-methyltransferase</fullName>
        <ecNumber evidence="6">2.1.1.-</ecNumber>
    </submittedName>
</protein>
<comment type="similarity">
    <text evidence="1">Belongs to the N(4)/N(6)-methyltransferase family.</text>
</comment>
<dbReference type="Proteomes" id="UP001560267">
    <property type="component" value="Unassembled WGS sequence"/>
</dbReference>
<dbReference type="SUPFAM" id="SSF53335">
    <property type="entry name" value="S-adenosyl-L-methionine-dependent methyltransferases"/>
    <property type="match status" value="1"/>
</dbReference>
<dbReference type="PROSITE" id="PS00092">
    <property type="entry name" value="N6_MTASE"/>
    <property type="match status" value="1"/>
</dbReference>
<gene>
    <name evidence="6" type="ORF">AB6A68_03925</name>
</gene>